<reference evidence="19" key="2">
    <citation type="submission" date="2025-04" db="UniProtKB">
        <authorList>
            <consortium name="RefSeq"/>
        </authorList>
    </citation>
    <scope>IDENTIFICATION</scope>
    <source>
        <tissue evidence="19">Muscle</tissue>
    </source>
</reference>
<evidence type="ECO:0000256" key="1">
    <source>
        <dbReference type="ARBA" id="ARBA00001946"/>
    </source>
</evidence>
<dbReference type="Proteomes" id="UP000504628">
    <property type="component" value="Chromosome 8"/>
</dbReference>
<keyword evidence="10" id="KW-0460">Magnesium</keyword>
<dbReference type="GO" id="GO:0046872">
    <property type="term" value="F:metal ion binding"/>
    <property type="evidence" value="ECO:0007669"/>
    <property type="project" value="UniProtKB-KW"/>
</dbReference>
<evidence type="ECO:0000256" key="14">
    <source>
        <dbReference type="SAM" id="MobiDB-lite"/>
    </source>
</evidence>
<comment type="catalytic activity">
    <reaction evidence="12">
        <text>L-seryl-[protein] + ATP = O-phospho-L-seryl-[protein] + ADP + H(+)</text>
        <dbReference type="Rhea" id="RHEA:17989"/>
        <dbReference type="Rhea" id="RHEA-COMP:9863"/>
        <dbReference type="Rhea" id="RHEA-COMP:11604"/>
        <dbReference type="ChEBI" id="CHEBI:15378"/>
        <dbReference type="ChEBI" id="CHEBI:29999"/>
        <dbReference type="ChEBI" id="CHEBI:30616"/>
        <dbReference type="ChEBI" id="CHEBI:83421"/>
        <dbReference type="ChEBI" id="CHEBI:456216"/>
        <dbReference type="EC" id="2.7.11.1"/>
    </reaction>
</comment>
<feature type="region of interest" description="Disordered" evidence="14">
    <location>
        <begin position="622"/>
        <end position="658"/>
    </location>
</feature>
<keyword evidence="17" id="KW-1185">Reference proteome</keyword>
<dbReference type="SUPFAM" id="SSF56112">
    <property type="entry name" value="Protein kinase-like (PK-like)"/>
    <property type="match status" value="1"/>
</dbReference>
<evidence type="ECO:0000256" key="3">
    <source>
        <dbReference type="ARBA" id="ARBA00012513"/>
    </source>
</evidence>
<evidence type="ECO:0000313" key="19">
    <source>
        <dbReference type="RefSeq" id="XP_035887888.1"/>
    </source>
</evidence>
<feature type="compositionally biased region" description="Basic and acidic residues" evidence="14">
    <location>
        <begin position="623"/>
        <end position="658"/>
    </location>
</feature>
<feature type="region of interest" description="Disordered" evidence="14">
    <location>
        <begin position="1019"/>
        <end position="1074"/>
    </location>
</feature>
<keyword evidence="4" id="KW-0723">Serine/threonine-protein kinase</keyword>
<dbReference type="PROSITE" id="PS00108">
    <property type="entry name" value="PROTEIN_KINASE_ST"/>
    <property type="match status" value="1"/>
</dbReference>
<comment type="similarity">
    <text evidence="2">Belongs to the protein kinase superfamily. NEK Ser/Thr protein kinase family. NIMA subfamily.</text>
</comment>
<dbReference type="InterPro" id="IPR008271">
    <property type="entry name" value="Ser/Thr_kinase_AS"/>
</dbReference>
<dbReference type="RefSeq" id="XP_035887888.1">
    <property type="nucleotide sequence ID" value="XM_036031995.1"/>
</dbReference>
<gene>
    <name evidence="19" type="primary">NEK1</name>
    <name evidence="16" type="ORF">HJG60_013721</name>
</gene>
<evidence type="ECO:0000256" key="13">
    <source>
        <dbReference type="PROSITE-ProRule" id="PRU10141"/>
    </source>
</evidence>
<dbReference type="FunFam" id="3.30.200.20:FF:000097">
    <property type="entry name" value="Probable serine/threonine-protein kinase nek1"/>
    <property type="match status" value="1"/>
</dbReference>
<keyword evidence="9 13" id="KW-0067">ATP-binding</keyword>
<dbReference type="InterPro" id="IPR017441">
    <property type="entry name" value="Protein_kinase_ATP_BS"/>
</dbReference>
<dbReference type="Pfam" id="PF00069">
    <property type="entry name" value="Pkinase"/>
    <property type="match status" value="1"/>
</dbReference>
<dbReference type="GO" id="GO:0005524">
    <property type="term" value="F:ATP binding"/>
    <property type="evidence" value="ECO:0007669"/>
    <property type="project" value="UniProtKB-UniRule"/>
</dbReference>
<dbReference type="Gene3D" id="1.10.510.10">
    <property type="entry name" value="Transferase(Phosphotransferase) domain 1"/>
    <property type="match status" value="1"/>
</dbReference>
<dbReference type="SMART" id="SM00220">
    <property type="entry name" value="S_TKc"/>
    <property type="match status" value="1"/>
</dbReference>
<feature type="region of interest" description="Disordered" evidence="14">
    <location>
        <begin position="482"/>
        <end position="504"/>
    </location>
</feature>
<keyword evidence="5" id="KW-0808">Transferase</keyword>
<organism evidence="17 19">
    <name type="scientific">Phyllostomus discolor</name>
    <name type="common">pale spear-nosed bat</name>
    <dbReference type="NCBI Taxonomy" id="89673"/>
    <lineage>
        <taxon>Eukaryota</taxon>
        <taxon>Metazoa</taxon>
        <taxon>Chordata</taxon>
        <taxon>Craniata</taxon>
        <taxon>Vertebrata</taxon>
        <taxon>Euteleostomi</taxon>
        <taxon>Mammalia</taxon>
        <taxon>Eutheria</taxon>
        <taxon>Laurasiatheria</taxon>
        <taxon>Chiroptera</taxon>
        <taxon>Yangochiroptera</taxon>
        <taxon>Phyllostomidae</taxon>
        <taxon>Phyllostominae</taxon>
        <taxon>Phyllostomus</taxon>
    </lineage>
</organism>
<sequence>MEKYVRLQKIGEGSFGKAILVKSIEDGRQYVIKEINISRMSNKEREESRREVAVLANMKHPNIVQYRESFEENGSLYIVMDYCEGGDLFKRINAQKGILFPEDQILDWFVQICLALKHVHDRKILHRDIKSQNIFLTKDGTIQLGDFGIARVLNSTVELARTCIGTPYYLSPEICENKPYNNKSDIWALGCVLYEMCTLKHAFEAGNMKNLVLKIISGSFPPVSLHYSYDLRCLLSQLFKRNPRDRPSVNSILEKGFIAKRIEKFLSPQLIAEEFCLKTYSKVGVQLIPAKRPASGQSLASVMSAQKITKPAAKYGVPLTYKKYGDKKLHEKKPLQKHKQATFFGSGGAVAPSSFSSRGQYEHYHAIFDQMQQQRAENNEVKWKGEIHGQRLPGRQRGQLAVERAKQVEEFLQRKREARQNKARAEGHMGILQNLAAMYGGRPSSSRGGKPRNKEEEVYLARLRQIRLQNFNERQQIRAKLRGEKREVDNSEGQGSGEADTRRKKVEVFKAQASARAAVLKEQLERKRKEAYEREKKVWEEHLVSKGVKGSDVSPPSGQHEVCGSPSKHQLRSVISVTSALKEVGMDRSLTDTQESSEETQKMSSAISSKREILRRLNQNLKAQEDEKGKKYHSDMGEAVVHEDDKKHEKEKSVSSDRKKWEAGGQLVIPLDEFTLDTSFFAADKHTVGEVIKLDPGGSPRKVWGKSPTDSVLKVLGEAELQLQTELLENMTMTSEISPEGEKYKPLIMGEEQTKGISLERNISATGGSSVETNSPKFREIAPQMSLQPEGNLDEPDDLETEVLQEPSEADQGGGSPCPVIDVWVREMKETRETKFEDSITIQQDEVSEDTASRNMDQLSDVHIEPRVDDSEHSKCDIDKSMQPEPFFHKVFHPEHLNVVSQIQSILCSPEESFPLRSRSDSPPKNKTKNSLLIGLSTGLFDANNPKMLRTCSLPDLSKLFRTLMDVPTVGDVRQDNLEVDELEDEHIKEGPSDSEDIVFEETDTDLQELQASMEQLLREEPGEEYSEEEESVLKNSDIEQTANGTDAADEDDNPSSESALNEEWHSDNSDGEITSECEYDSVFNHLEELRLQLEQEIGFEKFFEVYEKIKAIHEDEDENIEICSTIAQNILGNEHQHLYSKILHLVMADGAYQEDNDE</sequence>
<evidence type="ECO:0000256" key="9">
    <source>
        <dbReference type="ARBA" id="ARBA00022840"/>
    </source>
</evidence>
<dbReference type="AlphaFoldDB" id="A0A7E6E950"/>
<proteinExistence type="inferred from homology"/>
<feature type="compositionally biased region" description="Acidic residues" evidence="14">
    <location>
        <begin position="1022"/>
        <end position="1031"/>
    </location>
</feature>
<evidence type="ECO:0000256" key="4">
    <source>
        <dbReference type="ARBA" id="ARBA00022527"/>
    </source>
</evidence>
<evidence type="ECO:0000256" key="10">
    <source>
        <dbReference type="ARBA" id="ARBA00022842"/>
    </source>
</evidence>
<keyword evidence="7 13" id="KW-0547">Nucleotide-binding</keyword>
<evidence type="ECO:0000313" key="18">
    <source>
        <dbReference type="Proteomes" id="UP000664940"/>
    </source>
</evidence>
<dbReference type="InterPro" id="IPR051131">
    <property type="entry name" value="NEK_Ser/Thr_kinase_NIMA"/>
</dbReference>
<accession>A0A7E6E950</accession>
<feature type="binding site" evidence="13">
    <location>
        <position position="33"/>
    </location>
    <ligand>
        <name>ATP</name>
        <dbReference type="ChEBI" id="CHEBI:30616"/>
    </ligand>
</feature>
<name>A0A7E6E950_9CHIR</name>
<evidence type="ECO:0000259" key="15">
    <source>
        <dbReference type="PROSITE" id="PS50011"/>
    </source>
</evidence>
<dbReference type="FunFam" id="1.10.510.10:FF:000172">
    <property type="entry name" value="serine/threonine-protein kinase Nek1 isoform X1"/>
    <property type="match status" value="1"/>
</dbReference>
<evidence type="ECO:0000256" key="11">
    <source>
        <dbReference type="ARBA" id="ARBA00047899"/>
    </source>
</evidence>
<keyword evidence="6" id="KW-0479">Metal-binding</keyword>
<evidence type="ECO:0000256" key="8">
    <source>
        <dbReference type="ARBA" id="ARBA00022777"/>
    </source>
</evidence>
<evidence type="ECO:0000256" key="5">
    <source>
        <dbReference type="ARBA" id="ARBA00022679"/>
    </source>
</evidence>
<dbReference type="PANTHER" id="PTHR44899:SF4">
    <property type="entry name" value="SERINE_THREONINE-PROTEIN KINASE NEK1"/>
    <property type="match status" value="1"/>
</dbReference>
<evidence type="ECO:0000256" key="12">
    <source>
        <dbReference type="ARBA" id="ARBA00048679"/>
    </source>
</evidence>
<dbReference type="PANTHER" id="PTHR44899">
    <property type="entry name" value="CAMK FAMILY PROTEIN KINASE"/>
    <property type="match status" value="1"/>
</dbReference>
<feature type="region of interest" description="Disordered" evidence="14">
    <location>
        <begin position="588"/>
        <end position="608"/>
    </location>
</feature>
<comment type="catalytic activity">
    <reaction evidence="11">
        <text>L-threonyl-[protein] + ATP = O-phospho-L-threonyl-[protein] + ADP + H(+)</text>
        <dbReference type="Rhea" id="RHEA:46608"/>
        <dbReference type="Rhea" id="RHEA-COMP:11060"/>
        <dbReference type="Rhea" id="RHEA-COMP:11605"/>
        <dbReference type="ChEBI" id="CHEBI:15378"/>
        <dbReference type="ChEBI" id="CHEBI:30013"/>
        <dbReference type="ChEBI" id="CHEBI:30616"/>
        <dbReference type="ChEBI" id="CHEBI:61977"/>
        <dbReference type="ChEBI" id="CHEBI:456216"/>
        <dbReference type="EC" id="2.7.11.1"/>
    </reaction>
</comment>
<dbReference type="InterPro" id="IPR000719">
    <property type="entry name" value="Prot_kinase_dom"/>
</dbReference>
<protein>
    <recommendedName>
        <fullName evidence="3">non-specific serine/threonine protein kinase</fullName>
        <ecNumber evidence="3">2.7.11.1</ecNumber>
    </recommendedName>
</protein>
<feature type="region of interest" description="Disordered" evidence="14">
    <location>
        <begin position="547"/>
        <end position="570"/>
    </location>
</feature>
<evidence type="ECO:0000313" key="16">
    <source>
        <dbReference type="EMBL" id="KAF6095759.1"/>
    </source>
</evidence>
<evidence type="ECO:0000256" key="2">
    <source>
        <dbReference type="ARBA" id="ARBA00010886"/>
    </source>
</evidence>
<feature type="domain" description="Protein kinase" evidence="15">
    <location>
        <begin position="4"/>
        <end position="258"/>
    </location>
</feature>
<dbReference type="PROSITE" id="PS00107">
    <property type="entry name" value="PROTEIN_KINASE_ATP"/>
    <property type="match status" value="1"/>
</dbReference>
<dbReference type="GO" id="GO:0004674">
    <property type="term" value="F:protein serine/threonine kinase activity"/>
    <property type="evidence" value="ECO:0007669"/>
    <property type="project" value="UniProtKB-KW"/>
</dbReference>
<comment type="cofactor">
    <cofactor evidence="1">
        <name>Mg(2+)</name>
        <dbReference type="ChEBI" id="CHEBI:18420"/>
    </cofactor>
</comment>
<dbReference type="EC" id="2.7.11.1" evidence="3"/>
<evidence type="ECO:0000256" key="7">
    <source>
        <dbReference type="ARBA" id="ARBA00022741"/>
    </source>
</evidence>
<evidence type="ECO:0000313" key="17">
    <source>
        <dbReference type="Proteomes" id="UP000504628"/>
    </source>
</evidence>
<reference evidence="16 18" key="1">
    <citation type="journal article" date="2020" name="Nature">
        <title>Six reference-quality genomes reveal evolution of bat adaptations.</title>
        <authorList>
            <person name="Jebb D."/>
            <person name="Huang Z."/>
            <person name="Pippel M."/>
            <person name="Hughes G.M."/>
            <person name="Lavrichenko K."/>
            <person name="Devanna P."/>
            <person name="Winkler S."/>
            <person name="Jermiin L.S."/>
            <person name="Skirmuntt E.C."/>
            <person name="Katzourakis A."/>
            <person name="Burkitt-Gray L."/>
            <person name="Ray D.A."/>
            <person name="Sullivan K.A.M."/>
            <person name="Roscito J.G."/>
            <person name="Kirilenko B.M."/>
            <person name="Davalos L.M."/>
            <person name="Corthals A.P."/>
            <person name="Power M.L."/>
            <person name="Jones G."/>
            <person name="Ransome R.D."/>
            <person name="Dechmann D.K.N."/>
            <person name="Locatelli A.G."/>
            <person name="Puechmaille S.J."/>
            <person name="Fedrigo O."/>
            <person name="Jarvis E.D."/>
            <person name="Hiller M."/>
            <person name="Vernes S.C."/>
            <person name="Myers E.W."/>
            <person name="Teeling E.C."/>
        </authorList>
    </citation>
    <scope>NUCLEOTIDE SEQUENCE [LARGE SCALE GENOMIC DNA]</scope>
    <source>
        <strain evidence="16">Bat1K_MPI-CBG_1</strain>
    </source>
</reference>
<dbReference type="GeneID" id="114502614"/>
<dbReference type="PROSITE" id="PS50011">
    <property type="entry name" value="PROTEIN_KINASE_DOM"/>
    <property type="match status" value="1"/>
</dbReference>
<dbReference type="Proteomes" id="UP000664940">
    <property type="component" value="Unassembled WGS sequence"/>
</dbReference>
<evidence type="ECO:0000256" key="6">
    <source>
        <dbReference type="ARBA" id="ARBA00022723"/>
    </source>
</evidence>
<keyword evidence="8 16" id="KW-0418">Kinase</keyword>
<dbReference type="CTD" id="4750"/>
<dbReference type="EMBL" id="JABVXQ010000008">
    <property type="protein sequence ID" value="KAF6095759.1"/>
    <property type="molecule type" value="Genomic_DNA"/>
</dbReference>
<dbReference type="CDD" id="cd08218">
    <property type="entry name" value="STKc_Nek1"/>
    <property type="match status" value="1"/>
</dbReference>
<dbReference type="Gene3D" id="3.30.200.20">
    <property type="entry name" value="Phosphorylase Kinase, domain 1"/>
    <property type="match status" value="1"/>
</dbReference>
<dbReference type="InterPro" id="IPR011009">
    <property type="entry name" value="Kinase-like_dom_sf"/>
</dbReference>